<dbReference type="EMBL" id="JACEIB010000001">
    <property type="protein sequence ID" value="MBA2933063.1"/>
    <property type="molecule type" value="Genomic_DNA"/>
</dbReference>
<dbReference type="NCBIfam" id="NF038317">
    <property type="entry name" value="DISARM_DrmD"/>
    <property type="match status" value="1"/>
</dbReference>
<dbReference type="PROSITE" id="PS51194">
    <property type="entry name" value="HELICASE_CTER"/>
    <property type="match status" value="1"/>
</dbReference>
<evidence type="ECO:0000259" key="6">
    <source>
        <dbReference type="PROSITE" id="PS51192"/>
    </source>
</evidence>
<dbReference type="SUPFAM" id="SSF52540">
    <property type="entry name" value="P-loop containing nucleoside triphosphate hydrolases"/>
    <property type="match status" value="2"/>
</dbReference>
<dbReference type="Gene3D" id="3.40.50.300">
    <property type="entry name" value="P-loop containing nucleotide triphosphate hydrolases"/>
    <property type="match status" value="1"/>
</dbReference>
<dbReference type="SMART" id="SM00487">
    <property type="entry name" value="DEXDc"/>
    <property type="match status" value="1"/>
</dbReference>
<dbReference type="AlphaFoldDB" id="A0A838L0P3"/>
<dbReference type="Proteomes" id="UP000570166">
    <property type="component" value="Unassembled WGS sequence"/>
</dbReference>
<evidence type="ECO:0000256" key="2">
    <source>
        <dbReference type="ARBA" id="ARBA00022801"/>
    </source>
</evidence>
<dbReference type="SMART" id="SM00490">
    <property type="entry name" value="HELICc"/>
    <property type="match status" value="1"/>
</dbReference>
<dbReference type="InterPro" id="IPR038718">
    <property type="entry name" value="SNF2-like_sf"/>
</dbReference>
<reference evidence="8 9" key="1">
    <citation type="submission" date="2020-07" db="EMBL/GenBank/DDBJ databases">
        <authorList>
            <person name="Sun Q."/>
        </authorList>
    </citation>
    <scope>NUCLEOTIDE SEQUENCE [LARGE SCALE GENOMIC DNA]</scope>
    <source>
        <strain evidence="8 9">CGMCC 1.13654</strain>
    </source>
</reference>
<evidence type="ECO:0000256" key="1">
    <source>
        <dbReference type="ARBA" id="ARBA00022741"/>
    </source>
</evidence>
<keyword evidence="2" id="KW-0378">Hydrolase</keyword>
<feature type="coiled-coil region" evidence="5">
    <location>
        <begin position="983"/>
        <end position="1045"/>
    </location>
</feature>
<dbReference type="PANTHER" id="PTHR10799">
    <property type="entry name" value="SNF2/RAD54 HELICASE FAMILY"/>
    <property type="match status" value="1"/>
</dbReference>
<comment type="caution">
    <text evidence="8">The sequence shown here is derived from an EMBL/GenBank/DDBJ whole genome shotgun (WGS) entry which is preliminary data.</text>
</comment>
<dbReference type="PROSITE" id="PS51192">
    <property type="entry name" value="HELICASE_ATP_BIND_1"/>
    <property type="match status" value="1"/>
</dbReference>
<keyword evidence="3 8" id="KW-0347">Helicase</keyword>
<protein>
    <submittedName>
        <fullName evidence="8">DEAD/DEAH box helicase</fullName>
    </submittedName>
</protein>
<dbReference type="Gene3D" id="3.40.50.10810">
    <property type="entry name" value="Tandem AAA-ATPase domain"/>
    <property type="match status" value="1"/>
</dbReference>
<evidence type="ECO:0000313" key="9">
    <source>
        <dbReference type="Proteomes" id="UP000570166"/>
    </source>
</evidence>
<dbReference type="InterPro" id="IPR027417">
    <property type="entry name" value="P-loop_NTPase"/>
</dbReference>
<keyword evidence="1" id="KW-0547">Nucleotide-binding</keyword>
<keyword evidence="4" id="KW-0067">ATP-binding</keyword>
<evidence type="ECO:0000256" key="4">
    <source>
        <dbReference type="ARBA" id="ARBA00022840"/>
    </source>
</evidence>
<dbReference type="GO" id="GO:0004386">
    <property type="term" value="F:helicase activity"/>
    <property type="evidence" value="ECO:0007669"/>
    <property type="project" value="UniProtKB-KW"/>
</dbReference>
<evidence type="ECO:0000256" key="5">
    <source>
        <dbReference type="SAM" id="Coils"/>
    </source>
</evidence>
<dbReference type="GO" id="GO:0016787">
    <property type="term" value="F:hydrolase activity"/>
    <property type="evidence" value="ECO:0007669"/>
    <property type="project" value="UniProtKB-KW"/>
</dbReference>
<dbReference type="Pfam" id="PF00271">
    <property type="entry name" value="Helicase_C"/>
    <property type="match status" value="1"/>
</dbReference>
<dbReference type="RefSeq" id="WP_160365123.1">
    <property type="nucleotide sequence ID" value="NZ_JACEIB010000001.1"/>
</dbReference>
<feature type="domain" description="Helicase C-terminal" evidence="7">
    <location>
        <begin position="504"/>
        <end position="679"/>
    </location>
</feature>
<name>A0A838L0P3_9SPHN</name>
<dbReference type="InterPro" id="IPR001650">
    <property type="entry name" value="Helicase_C-like"/>
</dbReference>
<evidence type="ECO:0000259" key="7">
    <source>
        <dbReference type="PROSITE" id="PS51194"/>
    </source>
</evidence>
<keyword evidence="5" id="KW-0175">Coiled coil</keyword>
<evidence type="ECO:0000256" key="3">
    <source>
        <dbReference type="ARBA" id="ARBA00022806"/>
    </source>
</evidence>
<dbReference type="GO" id="GO:0005524">
    <property type="term" value="F:ATP binding"/>
    <property type="evidence" value="ECO:0007669"/>
    <property type="project" value="UniProtKB-KW"/>
</dbReference>
<dbReference type="InterPro" id="IPR057342">
    <property type="entry name" value="DEXDc_RapA"/>
</dbReference>
<organism evidence="8 9">
    <name type="scientific">Sphingomonas chungangi</name>
    <dbReference type="NCBI Taxonomy" id="2683589"/>
    <lineage>
        <taxon>Bacteria</taxon>
        <taxon>Pseudomonadati</taxon>
        <taxon>Pseudomonadota</taxon>
        <taxon>Alphaproteobacteria</taxon>
        <taxon>Sphingomonadales</taxon>
        <taxon>Sphingomonadaceae</taxon>
        <taxon>Sphingomonas</taxon>
    </lineage>
</organism>
<dbReference type="InterPro" id="IPR000330">
    <property type="entry name" value="SNF2_N"/>
</dbReference>
<feature type="domain" description="Helicase ATP-binding" evidence="6">
    <location>
        <begin position="124"/>
        <end position="305"/>
    </location>
</feature>
<accession>A0A838L0P3</accession>
<dbReference type="Pfam" id="PF00176">
    <property type="entry name" value="SNF2-rel_dom"/>
    <property type="match status" value="1"/>
</dbReference>
<gene>
    <name evidence="8" type="ORF">HZF05_03025</name>
</gene>
<keyword evidence="9" id="KW-1185">Reference proteome</keyword>
<sequence>MLGRGGLTPPSEGEFVNVRGRSWLVDGVIEAGEGLHTLSLSCIADDASGEALEVIWDAEVGASVIDDTGWQSVGLGGPDSPEVLAAHVRALRWKSATAADRELLQAPFRAGIRLDAYQLLPLRKALRLPRVNLLIADDVGLGKTIEAGLVTRELLLRKRVDFIVIAAPPSMTIQWKDELEAKFGLSFDIIDRERVSDLRRQRGFAVNPWNTGSRFIISHRLLTDETYAGGLRDVLGEFRARALFILDEAHHAAPSAGMRYAVSSQLTRAVRELADRFEHRLFLSATPHNGHSNSFSALLEMLDPQRFTRGVIVRPKDLEPVMVRRLKSDLRRLGEDFPERIIEPIVIDGLADNAPELDLARRLAAYGDLRMLRIATLPAQKAALAKLAFVGLQQRLLSSIAAFARTLNVHRKGLQRIIDGETPLQSAGAAQGFVAARAGDDIAELDLEDAEAEATADAEEDSLADAATVIGSVGAEKGDLLAELAAVDEMLAIAEHAATRPDARVRHLVDWIKANLFTEGVWNKRRLILFTEYEDTRRWLERRLREAFSDTDREDERIGVFSGATNSDRREAVKRAFNADPAVEPLRILICTDAAREGINLQTRCADLIHFDLPWNPARLEQRNGRIDRKLQPAKRIHCRYFRYEQREADIVLEALVRKTETIREELGSAGRVIEDRVTAKLAEAGIGKGQASAIARQVAEEDDKEARARAQAEMDGEEAARHEVLLKEQDDLRRALERSRERVGVDANDLQRVAATAMARAGVSLNEAEAEHVGRVATFQLDPASPGFAKDAGWDDAFDDLRTRPRKRGERIGDWRRDAPVRKISFEPPVLADGRNADDVVQVHLEHRLVRRLLSRFLSQGFQSRLSRLSVILGPGAQPRIVMMGRLAVYGPNAARLHEEIIPITAIWTEAERATKSLRPLGESGEEKTLNQLEEALRDGHQASASVTARIQPLLTKDITDLTPGLAAIANERLAAVKVQLAKRGEEEARSLTTLLEQQRNRILAASKDFNPNQLSLDLVPEERREREADRRHWQTRLDRLESELQTEPQRLRDAYEVRAHRLEPVGIVYLWPTSG</sequence>
<dbReference type="InterPro" id="IPR049730">
    <property type="entry name" value="SNF2/RAD54-like_C"/>
</dbReference>
<proteinExistence type="predicted"/>
<dbReference type="CDD" id="cd18011">
    <property type="entry name" value="DEXDc_RapA"/>
    <property type="match status" value="1"/>
</dbReference>
<evidence type="ECO:0000313" key="8">
    <source>
        <dbReference type="EMBL" id="MBA2933063.1"/>
    </source>
</evidence>
<dbReference type="InterPro" id="IPR014001">
    <property type="entry name" value="Helicase_ATP-bd"/>
</dbReference>
<dbReference type="CDD" id="cd18793">
    <property type="entry name" value="SF2_C_SNF"/>
    <property type="match status" value="1"/>
</dbReference>